<reference evidence="1" key="2">
    <citation type="journal article" date="2015" name="Data Brief">
        <title>Shoot transcriptome of the giant reed, Arundo donax.</title>
        <authorList>
            <person name="Barrero R.A."/>
            <person name="Guerrero F.D."/>
            <person name="Moolhuijzen P."/>
            <person name="Goolsby J.A."/>
            <person name="Tidwell J."/>
            <person name="Bellgard S.E."/>
            <person name="Bellgard M.I."/>
        </authorList>
    </citation>
    <scope>NUCLEOTIDE SEQUENCE</scope>
    <source>
        <tissue evidence="1">Shoot tissue taken approximately 20 cm above the soil surface</tissue>
    </source>
</reference>
<organism evidence="1">
    <name type="scientific">Arundo donax</name>
    <name type="common">Giant reed</name>
    <name type="synonym">Donax arundinaceus</name>
    <dbReference type="NCBI Taxonomy" id="35708"/>
    <lineage>
        <taxon>Eukaryota</taxon>
        <taxon>Viridiplantae</taxon>
        <taxon>Streptophyta</taxon>
        <taxon>Embryophyta</taxon>
        <taxon>Tracheophyta</taxon>
        <taxon>Spermatophyta</taxon>
        <taxon>Magnoliopsida</taxon>
        <taxon>Liliopsida</taxon>
        <taxon>Poales</taxon>
        <taxon>Poaceae</taxon>
        <taxon>PACMAD clade</taxon>
        <taxon>Arundinoideae</taxon>
        <taxon>Arundineae</taxon>
        <taxon>Arundo</taxon>
    </lineage>
</organism>
<accession>A0A0A8Y6J7</accession>
<sequence length="16" mass="1782">MFVRCNGSKLNPSNSK</sequence>
<dbReference type="AlphaFoldDB" id="A0A0A8Y6J7"/>
<reference evidence="1" key="1">
    <citation type="submission" date="2014-09" db="EMBL/GenBank/DDBJ databases">
        <authorList>
            <person name="Magalhaes I.L.F."/>
            <person name="Oliveira U."/>
            <person name="Santos F.R."/>
            <person name="Vidigal T.H.D.A."/>
            <person name="Brescovit A.D."/>
            <person name="Santos A.J."/>
        </authorList>
    </citation>
    <scope>NUCLEOTIDE SEQUENCE</scope>
    <source>
        <tissue evidence="1">Shoot tissue taken approximately 20 cm above the soil surface</tissue>
    </source>
</reference>
<evidence type="ECO:0000313" key="1">
    <source>
        <dbReference type="EMBL" id="JAD20693.1"/>
    </source>
</evidence>
<dbReference type="EMBL" id="GBRH01277202">
    <property type="protein sequence ID" value="JAD20693.1"/>
    <property type="molecule type" value="Transcribed_RNA"/>
</dbReference>
<name>A0A0A8Y6J7_ARUDO</name>
<proteinExistence type="predicted"/>
<protein>
    <submittedName>
        <fullName evidence="1">Uncharacterized protein</fullName>
    </submittedName>
</protein>